<dbReference type="OrthoDB" id="3038990at2759"/>
<feature type="transmembrane region" description="Helical" evidence="1">
    <location>
        <begin position="20"/>
        <end position="38"/>
    </location>
</feature>
<feature type="transmembrane region" description="Helical" evidence="1">
    <location>
        <begin position="215"/>
        <end position="234"/>
    </location>
</feature>
<keyword evidence="3" id="KW-1185">Reference proteome</keyword>
<organism evidence="2 3">
    <name type="scientific">Athelia psychrophila</name>
    <dbReference type="NCBI Taxonomy" id="1759441"/>
    <lineage>
        <taxon>Eukaryota</taxon>
        <taxon>Fungi</taxon>
        <taxon>Dikarya</taxon>
        <taxon>Basidiomycota</taxon>
        <taxon>Agaricomycotina</taxon>
        <taxon>Agaricomycetes</taxon>
        <taxon>Agaricomycetidae</taxon>
        <taxon>Atheliales</taxon>
        <taxon>Atheliaceae</taxon>
        <taxon>Athelia</taxon>
    </lineage>
</organism>
<sequence>MLASNNSLVYAASTVGYLNAAIFTVIAWDILICITEELQVAVVCGLSPSIVAYFASRTGTLLLSLLVLFIQHIPIAHCEAFWLFIMITSVIATSATSFLLLARVRAVYGKSKLVASFFGLFWLAAPAVTVLIAISGHSALSVESDRCSVVENASYSAICLWIKAAFDTSVSMAITLRIISYSTDGRAPGSLNWHLLRGKGLPRIFGDLLKGGQQFYFLTIGVTLMGACTVFMPVDSIYRMGLTQPALAIESVMACRVFRNVVLSCNQFKEGTYATDNILLTTIIPYVCNTGVLRTANSETGLDKQAPGA</sequence>
<dbReference type="EMBL" id="KV417603">
    <property type="protein sequence ID" value="KZP15560.1"/>
    <property type="molecule type" value="Genomic_DNA"/>
</dbReference>
<keyword evidence="1" id="KW-0812">Transmembrane</keyword>
<protein>
    <submittedName>
        <fullName evidence="2">Uncharacterized protein</fullName>
    </submittedName>
</protein>
<dbReference type="STRING" id="436010.A0A166EAA5"/>
<accession>A0A166EAA5</accession>
<gene>
    <name evidence="2" type="ORF">FIBSPDRAFT_1048068</name>
</gene>
<keyword evidence="1" id="KW-0472">Membrane</keyword>
<evidence type="ECO:0000313" key="3">
    <source>
        <dbReference type="Proteomes" id="UP000076532"/>
    </source>
</evidence>
<name>A0A166EAA5_9AGAM</name>
<dbReference type="Proteomes" id="UP000076532">
    <property type="component" value="Unassembled WGS sequence"/>
</dbReference>
<reference evidence="2 3" key="1">
    <citation type="journal article" date="2016" name="Mol. Biol. Evol.">
        <title>Comparative Genomics of Early-Diverging Mushroom-Forming Fungi Provides Insights into the Origins of Lignocellulose Decay Capabilities.</title>
        <authorList>
            <person name="Nagy L.G."/>
            <person name="Riley R."/>
            <person name="Tritt A."/>
            <person name="Adam C."/>
            <person name="Daum C."/>
            <person name="Floudas D."/>
            <person name="Sun H."/>
            <person name="Yadav J.S."/>
            <person name="Pangilinan J."/>
            <person name="Larsson K.H."/>
            <person name="Matsuura K."/>
            <person name="Barry K."/>
            <person name="Labutti K."/>
            <person name="Kuo R."/>
            <person name="Ohm R.A."/>
            <person name="Bhattacharya S.S."/>
            <person name="Shirouzu T."/>
            <person name="Yoshinaga Y."/>
            <person name="Martin F.M."/>
            <person name="Grigoriev I.V."/>
            <person name="Hibbett D.S."/>
        </authorList>
    </citation>
    <scope>NUCLEOTIDE SEQUENCE [LARGE SCALE GENOMIC DNA]</scope>
    <source>
        <strain evidence="2 3">CBS 109695</strain>
    </source>
</reference>
<keyword evidence="1" id="KW-1133">Transmembrane helix</keyword>
<proteinExistence type="predicted"/>
<feature type="transmembrane region" description="Helical" evidence="1">
    <location>
        <begin position="80"/>
        <end position="101"/>
    </location>
</feature>
<feature type="transmembrane region" description="Helical" evidence="1">
    <location>
        <begin position="113"/>
        <end position="134"/>
    </location>
</feature>
<evidence type="ECO:0000256" key="1">
    <source>
        <dbReference type="SAM" id="Phobius"/>
    </source>
</evidence>
<dbReference type="AlphaFoldDB" id="A0A166EAA5"/>
<evidence type="ECO:0000313" key="2">
    <source>
        <dbReference type="EMBL" id="KZP15560.1"/>
    </source>
</evidence>
<feature type="transmembrane region" description="Helical" evidence="1">
    <location>
        <begin position="50"/>
        <end position="74"/>
    </location>
</feature>